<comment type="caution">
    <text evidence="1">The sequence shown here is derived from an EMBL/GenBank/DDBJ whole genome shotgun (WGS) entry which is preliminary data.</text>
</comment>
<accession>A0A937FIZ2</accession>
<dbReference type="Proteomes" id="UP000623681">
    <property type="component" value="Unassembled WGS sequence"/>
</dbReference>
<organism evidence="1 2">
    <name type="scientific">Clostridium paridis</name>
    <dbReference type="NCBI Taxonomy" id="2803863"/>
    <lineage>
        <taxon>Bacteria</taxon>
        <taxon>Bacillati</taxon>
        <taxon>Bacillota</taxon>
        <taxon>Clostridia</taxon>
        <taxon>Eubacteriales</taxon>
        <taxon>Clostridiaceae</taxon>
        <taxon>Clostridium</taxon>
    </lineage>
</organism>
<gene>
    <name evidence="1" type="ORF">JK634_14560</name>
</gene>
<keyword evidence="2" id="KW-1185">Reference proteome</keyword>
<dbReference type="EMBL" id="JAESWA010000023">
    <property type="protein sequence ID" value="MBL4933033.1"/>
    <property type="molecule type" value="Genomic_DNA"/>
</dbReference>
<proteinExistence type="predicted"/>
<protein>
    <submittedName>
        <fullName evidence="1">Uncharacterized protein</fullName>
    </submittedName>
</protein>
<dbReference type="AlphaFoldDB" id="A0A937FIZ2"/>
<evidence type="ECO:0000313" key="2">
    <source>
        <dbReference type="Proteomes" id="UP000623681"/>
    </source>
</evidence>
<reference evidence="1" key="1">
    <citation type="submission" date="2021-01" db="EMBL/GenBank/DDBJ databases">
        <title>Genome public.</title>
        <authorList>
            <person name="Liu C."/>
            <person name="Sun Q."/>
        </authorList>
    </citation>
    <scope>NUCLEOTIDE SEQUENCE</scope>
    <source>
        <strain evidence="1">YIM B02565</strain>
    </source>
</reference>
<dbReference type="RefSeq" id="WP_202768406.1">
    <property type="nucleotide sequence ID" value="NZ_JAESWA010000023.1"/>
</dbReference>
<sequence>MTKADKYIGEGTIIVSNGEVLVADDNCLPNVIGKIGHIELSIEQPKEMIGIYRIEHVMLFNEDNEELYDDQSIVDNTEYHEEDELVKALTNAYGVSIDIVEII</sequence>
<name>A0A937FIZ2_9CLOT</name>
<evidence type="ECO:0000313" key="1">
    <source>
        <dbReference type="EMBL" id="MBL4933033.1"/>
    </source>
</evidence>